<dbReference type="PROSITE" id="PS50863">
    <property type="entry name" value="B3"/>
    <property type="match status" value="2"/>
</dbReference>
<evidence type="ECO:0000256" key="11">
    <source>
        <dbReference type="ARBA" id="ARBA00023015"/>
    </source>
</evidence>
<evidence type="ECO:0000256" key="3">
    <source>
        <dbReference type="ARBA" id="ARBA00004123"/>
    </source>
</evidence>
<dbReference type="EMBL" id="LR881470">
    <property type="protein sequence ID" value="CAD5332016.1"/>
    <property type="molecule type" value="Genomic_DNA"/>
</dbReference>
<dbReference type="InterPro" id="IPR003340">
    <property type="entry name" value="B3_DNA-bd"/>
</dbReference>
<comment type="cofactor">
    <cofactor evidence="1">
        <name>Cu cation</name>
        <dbReference type="ChEBI" id="CHEBI:23378"/>
    </cofactor>
</comment>
<dbReference type="PANTHER" id="PTHR10003">
    <property type="entry name" value="SUPEROXIDE DISMUTASE CU-ZN -RELATED"/>
    <property type="match status" value="1"/>
</dbReference>
<dbReference type="EC" id="1.15.1.1" evidence="5"/>
<keyword evidence="9" id="KW-0560">Oxidoreductase</keyword>
<dbReference type="CDD" id="cd00305">
    <property type="entry name" value="Cu-Zn_Superoxide_Dismutase"/>
    <property type="match status" value="1"/>
</dbReference>
<evidence type="ECO:0000256" key="2">
    <source>
        <dbReference type="ARBA" id="ARBA00001947"/>
    </source>
</evidence>
<dbReference type="Proteomes" id="UP000516314">
    <property type="component" value="Chromosome 5"/>
</dbReference>
<dbReference type="InterPro" id="IPR018152">
    <property type="entry name" value="SOD_Cu/Zn_BS"/>
</dbReference>
<reference evidence="18 19" key="1">
    <citation type="submission" date="2020-09" db="EMBL/GenBank/DDBJ databases">
        <authorList>
            <person name="Ashkenazy H."/>
        </authorList>
    </citation>
    <scope>NUCLEOTIDE SEQUENCE [LARGE SCALE GENOMIC DNA]</scope>
    <source>
        <strain evidence="19">cv. Cdm-0</strain>
    </source>
</reference>
<dbReference type="GO" id="GO:0071484">
    <property type="term" value="P:cellular response to light intensity"/>
    <property type="evidence" value="ECO:0007669"/>
    <property type="project" value="UniProtKB-ARBA"/>
</dbReference>
<keyword evidence="14" id="KW-0539">Nucleus</keyword>
<dbReference type="GO" id="GO:0004784">
    <property type="term" value="F:superoxide dismutase activity"/>
    <property type="evidence" value="ECO:0007669"/>
    <property type="project" value="UniProtKB-EC"/>
</dbReference>
<keyword evidence="10" id="KW-0186">Copper</keyword>
<gene>
    <name evidence="18" type="ORF">AT9943_LOCUS19447</name>
</gene>
<dbReference type="GO" id="GO:0071493">
    <property type="term" value="P:cellular response to UV-B"/>
    <property type="evidence" value="ECO:0007669"/>
    <property type="project" value="UniProtKB-ARBA"/>
</dbReference>
<evidence type="ECO:0000256" key="7">
    <source>
        <dbReference type="ARBA" id="ARBA00022833"/>
    </source>
</evidence>
<feature type="region of interest" description="Disordered" evidence="16">
    <location>
        <begin position="151"/>
        <end position="170"/>
    </location>
</feature>
<dbReference type="SUPFAM" id="SSF49329">
    <property type="entry name" value="Cu,Zn superoxide dismutase-like"/>
    <property type="match status" value="1"/>
</dbReference>
<evidence type="ECO:0000256" key="10">
    <source>
        <dbReference type="ARBA" id="ARBA00023008"/>
    </source>
</evidence>
<evidence type="ECO:0000256" key="16">
    <source>
        <dbReference type="SAM" id="MobiDB-lite"/>
    </source>
</evidence>
<dbReference type="CDD" id="cd10017">
    <property type="entry name" value="B3_DNA"/>
    <property type="match status" value="2"/>
</dbReference>
<feature type="domain" description="TF-B3" evidence="17">
    <location>
        <begin position="46"/>
        <end position="141"/>
    </location>
</feature>
<dbReference type="SUPFAM" id="SSF101936">
    <property type="entry name" value="DNA-binding pseudobarrel domain"/>
    <property type="match status" value="2"/>
</dbReference>
<dbReference type="GO" id="GO:0005507">
    <property type="term" value="F:copper ion binding"/>
    <property type="evidence" value="ECO:0007669"/>
    <property type="project" value="InterPro"/>
</dbReference>
<evidence type="ECO:0000256" key="13">
    <source>
        <dbReference type="ARBA" id="ARBA00023163"/>
    </source>
</evidence>
<protein>
    <recommendedName>
        <fullName evidence="5">superoxide dismutase</fullName>
        <ecNumber evidence="5">1.15.1.1</ecNumber>
    </recommendedName>
</protein>
<keyword evidence="13" id="KW-0804">Transcription</keyword>
<evidence type="ECO:0000256" key="9">
    <source>
        <dbReference type="ARBA" id="ARBA00023002"/>
    </source>
</evidence>
<dbReference type="PRINTS" id="PR00068">
    <property type="entry name" value="CUZNDISMTASE"/>
</dbReference>
<evidence type="ECO:0000256" key="12">
    <source>
        <dbReference type="ARBA" id="ARBA00023125"/>
    </source>
</evidence>
<feature type="domain" description="TF-B3" evidence="17">
    <location>
        <begin position="237"/>
        <end position="331"/>
    </location>
</feature>
<comment type="similarity">
    <text evidence="4">Belongs to the Cu-Zn superoxide dismutase family.</text>
</comment>
<comment type="catalytic activity">
    <reaction evidence="15">
        <text>2 superoxide + 2 H(+) = H2O2 + O2</text>
        <dbReference type="Rhea" id="RHEA:20696"/>
        <dbReference type="ChEBI" id="CHEBI:15378"/>
        <dbReference type="ChEBI" id="CHEBI:15379"/>
        <dbReference type="ChEBI" id="CHEBI:16240"/>
        <dbReference type="ChEBI" id="CHEBI:18421"/>
        <dbReference type="EC" id="1.15.1.1"/>
    </reaction>
</comment>
<dbReference type="InterPro" id="IPR015300">
    <property type="entry name" value="DNA-bd_pseudobarrel_sf"/>
</dbReference>
<accession>A0A7G2F8D0</accession>
<dbReference type="GO" id="GO:0003677">
    <property type="term" value="F:DNA binding"/>
    <property type="evidence" value="ECO:0007669"/>
    <property type="project" value="UniProtKB-KW"/>
</dbReference>
<dbReference type="InterPro" id="IPR001424">
    <property type="entry name" value="SOD_Cu_Zn_dom"/>
</dbReference>
<evidence type="ECO:0000256" key="4">
    <source>
        <dbReference type="ARBA" id="ARBA00010457"/>
    </source>
</evidence>
<dbReference type="FunFam" id="2.60.40.200:FF:000001">
    <property type="entry name" value="Superoxide dismutase [Cu-Zn]"/>
    <property type="match status" value="1"/>
</dbReference>
<dbReference type="AlphaFoldDB" id="A0A7G2F8D0"/>
<dbReference type="Gene3D" id="2.60.40.200">
    <property type="entry name" value="Superoxide dismutase, copper/zinc binding domain"/>
    <property type="match status" value="1"/>
</dbReference>
<comment type="cofactor">
    <cofactor evidence="2">
        <name>Zn(2+)</name>
        <dbReference type="ChEBI" id="CHEBI:29105"/>
    </cofactor>
</comment>
<proteinExistence type="inferred from homology"/>
<dbReference type="Pfam" id="PF02362">
    <property type="entry name" value="B3"/>
    <property type="match status" value="2"/>
</dbReference>
<feature type="region of interest" description="Disordered" evidence="16">
    <location>
        <begin position="181"/>
        <end position="222"/>
    </location>
</feature>
<dbReference type="SMART" id="SM01019">
    <property type="entry name" value="B3"/>
    <property type="match status" value="2"/>
</dbReference>
<dbReference type="GO" id="GO:0071457">
    <property type="term" value="P:cellular response to ozone"/>
    <property type="evidence" value="ECO:0007669"/>
    <property type="project" value="UniProtKB-ARBA"/>
</dbReference>
<evidence type="ECO:0000256" key="1">
    <source>
        <dbReference type="ARBA" id="ARBA00001935"/>
    </source>
</evidence>
<evidence type="ECO:0000313" key="18">
    <source>
        <dbReference type="EMBL" id="CAD5332016.1"/>
    </source>
</evidence>
<evidence type="ECO:0000256" key="14">
    <source>
        <dbReference type="ARBA" id="ARBA00023242"/>
    </source>
</evidence>
<dbReference type="InterPro" id="IPR036423">
    <property type="entry name" value="SOD-like_Cu/Zn_dom_sf"/>
</dbReference>
<organism evidence="18 19">
    <name type="scientific">Arabidopsis thaliana</name>
    <name type="common">Mouse-ear cress</name>
    <dbReference type="NCBI Taxonomy" id="3702"/>
    <lineage>
        <taxon>Eukaryota</taxon>
        <taxon>Viridiplantae</taxon>
        <taxon>Streptophyta</taxon>
        <taxon>Embryophyta</taxon>
        <taxon>Tracheophyta</taxon>
        <taxon>Spermatophyta</taxon>
        <taxon>Magnoliopsida</taxon>
        <taxon>eudicotyledons</taxon>
        <taxon>Gunneridae</taxon>
        <taxon>Pentapetalae</taxon>
        <taxon>rosids</taxon>
        <taxon>malvids</taxon>
        <taxon>Brassicales</taxon>
        <taxon>Brassicaceae</taxon>
        <taxon>Camelineae</taxon>
        <taxon>Arabidopsis</taxon>
    </lineage>
</organism>
<evidence type="ECO:0000256" key="6">
    <source>
        <dbReference type="ARBA" id="ARBA00022723"/>
    </source>
</evidence>
<dbReference type="InterPro" id="IPR024134">
    <property type="entry name" value="SOD_Cu/Zn_/chaperone"/>
</dbReference>
<dbReference type="Pfam" id="PF00080">
    <property type="entry name" value="Sod_Cu"/>
    <property type="match status" value="1"/>
</dbReference>
<dbReference type="Gene3D" id="2.40.330.10">
    <property type="entry name" value="DNA-binding pseudobarrel domain"/>
    <property type="match status" value="2"/>
</dbReference>
<keyword evidence="12" id="KW-0238">DNA-binding</keyword>
<keyword evidence="6" id="KW-0479">Metal-binding</keyword>
<keyword evidence="8" id="KW-0049">Antioxidant</keyword>
<sequence>MKNKAFGQIMDDAENPGFFKILRSADLSSEIMVILLIFSYFITDFSCKLILERSDLLVLTRGIPLNFIKSISEEELSAKMLLKVSWGSSWPIKICRNPSFYFMEKKGWDQFLSDNGLGNDEFLTFTHQGNMCFTVDIYQIDGKELLTPRRSATIASSSGRNKREQRNNIYKDVKEEEDIESWSESSYPGHKTAESTGRRQRLSLSNKKAKETEKSKKKKMKVESISYDSQDDSLSLVPEFTLTIKKSYLIFLGIPKMFEELHMPTEATMFKIHDPEGKRSWDVMYKFSNNQTRFCAGWIRLAKELGLEIGDVCTFTLIKPTEMLVRKSSHQLLPNTKLMEAPRGNLRAVALIAGDNNVRGCLQFVQDISGTTHVTGKISGLSPGFHGFHIHSFGDTTNGCISTGPHFNPLNRVHGPPNEEERHAGDLGNILAGSNGVAEILIKDKHIPLSGQYSILGRAVVVHADPDDLGKGGHKLSKSTGNAGSRVGCGIIGLQSSADAKL</sequence>
<feature type="compositionally biased region" description="Basic and acidic residues" evidence="16">
    <location>
        <begin position="161"/>
        <end position="170"/>
    </location>
</feature>
<evidence type="ECO:0000256" key="15">
    <source>
        <dbReference type="ARBA" id="ARBA00049204"/>
    </source>
</evidence>
<evidence type="ECO:0000256" key="8">
    <source>
        <dbReference type="ARBA" id="ARBA00022862"/>
    </source>
</evidence>
<name>A0A7G2F8D0_ARATH</name>
<keyword evidence="7" id="KW-0862">Zinc</keyword>
<evidence type="ECO:0000256" key="5">
    <source>
        <dbReference type="ARBA" id="ARBA00012682"/>
    </source>
</evidence>
<dbReference type="GO" id="GO:0005634">
    <property type="term" value="C:nucleus"/>
    <property type="evidence" value="ECO:0007669"/>
    <property type="project" value="UniProtKB-SubCell"/>
</dbReference>
<evidence type="ECO:0000259" key="17">
    <source>
        <dbReference type="PROSITE" id="PS50863"/>
    </source>
</evidence>
<dbReference type="GO" id="GO:0071472">
    <property type="term" value="P:cellular response to salt stress"/>
    <property type="evidence" value="ECO:0007669"/>
    <property type="project" value="UniProtKB-ARBA"/>
</dbReference>
<keyword evidence="11" id="KW-0805">Transcription regulation</keyword>
<comment type="subcellular location">
    <subcellularLocation>
        <location evidence="3">Nucleus</location>
    </subcellularLocation>
</comment>
<dbReference type="PROSITE" id="PS00332">
    <property type="entry name" value="SOD_CU_ZN_2"/>
    <property type="match status" value="1"/>
</dbReference>
<evidence type="ECO:0000313" key="19">
    <source>
        <dbReference type="Proteomes" id="UP000516314"/>
    </source>
</evidence>